<feature type="domain" description="GST N-terminal" evidence="4">
    <location>
        <begin position="3"/>
        <end position="83"/>
    </location>
</feature>
<dbReference type="SFLD" id="SFLDG01205">
    <property type="entry name" value="AMPS.1"/>
    <property type="match status" value="2"/>
</dbReference>
<dbReference type="SFLD" id="SFLDS00019">
    <property type="entry name" value="Glutathione_Transferase_(cytos"/>
    <property type="match status" value="2"/>
</dbReference>
<dbReference type="PANTHER" id="PTHR11571">
    <property type="entry name" value="GLUTATHIONE S-TRANSFERASE"/>
    <property type="match status" value="1"/>
</dbReference>
<dbReference type="GO" id="GO:0004364">
    <property type="term" value="F:glutathione transferase activity"/>
    <property type="evidence" value="ECO:0007669"/>
    <property type="project" value="UniProtKB-EC"/>
</dbReference>
<dbReference type="Pfam" id="PF00043">
    <property type="entry name" value="GST_C"/>
    <property type="match status" value="1"/>
</dbReference>
<feature type="domain" description="GST N-terminal" evidence="4">
    <location>
        <begin position="240"/>
        <end position="287"/>
    </location>
</feature>
<name>L5JPY7_PTEAL</name>
<evidence type="ECO:0000313" key="7">
    <source>
        <dbReference type="Proteomes" id="UP000010552"/>
    </source>
</evidence>
<dbReference type="FunFam" id="1.20.1050.10:FF:000005">
    <property type="entry name" value="Glutathione S-transferase A1"/>
    <property type="match status" value="2"/>
</dbReference>
<evidence type="ECO:0000256" key="3">
    <source>
        <dbReference type="ARBA" id="ARBA00022679"/>
    </source>
</evidence>
<dbReference type="PANTHER" id="PTHR11571:SF107">
    <property type="entry name" value="GLUTATHIONE S-TRANSFERASE A1"/>
    <property type="match status" value="1"/>
</dbReference>
<evidence type="ECO:0000256" key="2">
    <source>
        <dbReference type="ARBA" id="ARBA00012452"/>
    </source>
</evidence>
<dbReference type="EMBL" id="KB031158">
    <property type="protein sequence ID" value="ELK00203.1"/>
    <property type="molecule type" value="Genomic_DNA"/>
</dbReference>
<sequence length="514" mass="59311">MAEKPKLHYPNGRGRMETVRWVLAAAGVEFDEEFLETKEQLQKLQDGNHLLFQQVPMVEIDGMKLVQTRSILHYIADRHHLFGKDLKERTLIDMYVEGTLDLLELIIMHPFLKPDDQQKEVVNMAQKAIIRYFPVFEKVLREHGQRFLVGNQLSLADIILLQTILALEEKIPNILSSFPHLQEYTVKMSNIPTIKKFLEPGSKKKPPPDEIYAWAPGALNGGVYPTAHLRENPEPEVMVAKPKLYYFRGRGRMESIRWLLAAAGVELEEFLETREQYEKLQKGLEKPGDYIMAGKPKLHYFNARGRMESIRWLLAAAGVEFEEKFIETLEDFEKLKKDSGLIFQQVPMVEIDGMKLVQSRAILNYIATKYNLYGKDIKERALIDMYTEGMADLNEMILTLLLCPPNEIDAKIALIKEKVTTRYFPAFEKVLKSHGQDYLVGNKLSRADIYLVELFYYVEEIDPSLLANFPLLKALKTRISNLPTVKKFLQPGSQRKPPTDAKTLEEVKKIFNIK</sequence>
<evidence type="ECO:0000259" key="4">
    <source>
        <dbReference type="PROSITE" id="PS50404"/>
    </source>
</evidence>
<dbReference type="AlphaFoldDB" id="L5JPY7"/>
<dbReference type="PROSITE" id="PS50404">
    <property type="entry name" value="GST_NTER"/>
    <property type="match status" value="3"/>
</dbReference>
<dbReference type="Proteomes" id="UP000010552">
    <property type="component" value="Unassembled WGS sequence"/>
</dbReference>
<keyword evidence="3 6" id="KW-0808">Transferase</keyword>
<dbReference type="InParanoid" id="L5JPY7"/>
<dbReference type="SUPFAM" id="SSF47616">
    <property type="entry name" value="GST C-terminal domain-like"/>
    <property type="match status" value="2"/>
</dbReference>
<dbReference type="InterPro" id="IPR010987">
    <property type="entry name" value="Glutathione-S-Trfase_C-like"/>
</dbReference>
<dbReference type="InterPro" id="IPR004045">
    <property type="entry name" value="Glutathione_S-Trfase_N"/>
</dbReference>
<protein>
    <recommendedName>
        <fullName evidence="2">glutathione transferase</fullName>
        <ecNumber evidence="2">2.5.1.18</ecNumber>
    </recommendedName>
</protein>
<organism evidence="6 7">
    <name type="scientific">Pteropus alecto</name>
    <name type="common">Black flying fox</name>
    <dbReference type="NCBI Taxonomy" id="9402"/>
    <lineage>
        <taxon>Eukaryota</taxon>
        <taxon>Metazoa</taxon>
        <taxon>Chordata</taxon>
        <taxon>Craniata</taxon>
        <taxon>Vertebrata</taxon>
        <taxon>Euteleostomi</taxon>
        <taxon>Mammalia</taxon>
        <taxon>Eutheria</taxon>
        <taxon>Laurasiatheria</taxon>
        <taxon>Chiroptera</taxon>
        <taxon>Yinpterochiroptera</taxon>
        <taxon>Pteropodoidea</taxon>
        <taxon>Pteropodidae</taxon>
        <taxon>Pteropodinae</taxon>
        <taxon>Pteropus</taxon>
    </lineage>
</organism>
<gene>
    <name evidence="6" type="ORF">PAL_GLEAN10025319</name>
</gene>
<feature type="domain" description="GST N-terminal" evidence="4">
    <location>
        <begin position="294"/>
        <end position="374"/>
    </location>
</feature>
<dbReference type="GO" id="GO:0006805">
    <property type="term" value="P:xenobiotic metabolic process"/>
    <property type="evidence" value="ECO:0007669"/>
    <property type="project" value="TreeGrafter"/>
</dbReference>
<dbReference type="PRINTS" id="PR01266">
    <property type="entry name" value="GSTRNSFRASEA"/>
</dbReference>
<dbReference type="CDD" id="cd03077">
    <property type="entry name" value="GST_N_Alpha"/>
    <property type="match status" value="1"/>
</dbReference>
<dbReference type="InterPro" id="IPR036282">
    <property type="entry name" value="Glutathione-S-Trfase_C_sf"/>
</dbReference>
<proteinExistence type="inferred from homology"/>
<dbReference type="InterPro" id="IPR036249">
    <property type="entry name" value="Thioredoxin-like_sf"/>
</dbReference>
<dbReference type="SFLD" id="SFLDG00363">
    <property type="entry name" value="AMPS_(cytGST):_Alpha-__Mu-__Pi"/>
    <property type="match status" value="2"/>
</dbReference>
<accession>L5JPY7</accession>
<dbReference type="STRING" id="9402.L5JPY7"/>
<feature type="domain" description="GST C-terminal" evidence="5">
    <location>
        <begin position="376"/>
        <end position="499"/>
    </location>
</feature>
<dbReference type="InterPro" id="IPR003080">
    <property type="entry name" value="GST_alpha"/>
</dbReference>
<evidence type="ECO:0000256" key="1">
    <source>
        <dbReference type="ARBA" id="ARBA00011055"/>
    </source>
</evidence>
<comment type="similarity">
    <text evidence="1">Belongs to the GST superfamily. Alpha family.</text>
</comment>
<dbReference type="Gene3D" id="1.20.1050.10">
    <property type="match status" value="2"/>
</dbReference>
<dbReference type="EC" id="2.5.1.18" evidence="2"/>
<dbReference type="eggNOG" id="KOG1695">
    <property type="taxonomic scope" value="Eukaryota"/>
</dbReference>
<dbReference type="InterPro" id="IPR040079">
    <property type="entry name" value="Glutathione_S-Trfase"/>
</dbReference>
<feature type="domain" description="GST C-terminal" evidence="5">
    <location>
        <begin position="85"/>
        <end position="208"/>
    </location>
</feature>
<dbReference type="Pfam" id="PF02798">
    <property type="entry name" value="GST_N"/>
    <property type="match status" value="2"/>
</dbReference>
<dbReference type="Gene3D" id="3.40.30.10">
    <property type="entry name" value="Glutaredoxin"/>
    <property type="match status" value="3"/>
</dbReference>
<dbReference type="GO" id="GO:0006749">
    <property type="term" value="P:glutathione metabolic process"/>
    <property type="evidence" value="ECO:0007669"/>
    <property type="project" value="TreeGrafter"/>
</dbReference>
<dbReference type="InterPro" id="IPR004046">
    <property type="entry name" value="GST_C"/>
</dbReference>
<evidence type="ECO:0000259" key="5">
    <source>
        <dbReference type="PROSITE" id="PS50405"/>
    </source>
</evidence>
<dbReference type="Pfam" id="PF14497">
    <property type="entry name" value="GST_C_3"/>
    <property type="match status" value="1"/>
</dbReference>
<keyword evidence="7" id="KW-1185">Reference proteome</keyword>
<dbReference type="InterPro" id="IPR050213">
    <property type="entry name" value="GST_superfamily"/>
</dbReference>
<evidence type="ECO:0000313" key="6">
    <source>
        <dbReference type="EMBL" id="ELK00203.1"/>
    </source>
</evidence>
<dbReference type="SUPFAM" id="SSF52833">
    <property type="entry name" value="Thioredoxin-like"/>
    <property type="match status" value="3"/>
</dbReference>
<dbReference type="CDD" id="cd03208">
    <property type="entry name" value="GST_C_Alpha"/>
    <property type="match status" value="2"/>
</dbReference>
<reference evidence="7" key="1">
    <citation type="journal article" date="2013" name="Science">
        <title>Comparative analysis of bat genomes provides insight into the evolution of flight and immunity.</title>
        <authorList>
            <person name="Zhang G."/>
            <person name="Cowled C."/>
            <person name="Shi Z."/>
            <person name="Huang Z."/>
            <person name="Bishop-Lilly K.A."/>
            <person name="Fang X."/>
            <person name="Wynne J.W."/>
            <person name="Xiong Z."/>
            <person name="Baker M.L."/>
            <person name="Zhao W."/>
            <person name="Tachedjian M."/>
            <person name="Zhu Y."/>
            <person name="Zhou P."/>
            <person name="Jiang X."/>
            <person name="Ng J."/>
            <person name="Yang L."/>
            <person name="Wu L."/>
            <person name="Xiao J."/>
            <person name="Feng Y."/>
            <person name="Chen Y."/>
            <person name="Sun X."/>
            <person name="Zhang Y."/>
            <person name="Marsh G.A."/>
            <person name="Crameri G."/>
            <person name="Broder C.C."/>
            <person name="Frey K.G."/>
            <person name="Wang L.F."/>
            <person name="Wang J."/>
        </authorList>
    </citation>
    <scope>NUCLEOTIDE SEQUENCE [LARGE SCALE GENOMIC DNA]</scope>
</reference>
<dbReference type="PROSITE" id="PS50405">
    <property type="entry name" value="GST_CTER"/>
    <property type="match status" value="2"/>
</dbReference>